<evidence type="ECO:0000256" key="2">
    <source>
        <dbReference type="ARBA" id="ARBA00022714"/>
    </source>
</evidence>
<comment type="catalytic activity">
    <reaction evidence="9">
        <text>a quinone + NADH + 5 H(+)(in) = a quinol + NAD(+) + 4 H(+)(out)</text>
        <dbReference type="Rhea" id="RHEA:57888"/>
        <dbReference type="ChEBI" id="CHEBI:15378"/>
        <dbReference type="ChEBI" id="CHEBI:24646"/>
        <dbReference type="ChEBI" id="CHEBI:57540"/>
        <dbReference type="ChEBI" id="CHEBI:57945"/>
        <dbReference type="ChEBI" id="CHEBI:132124"/>
    </reaction>
</comment>
<dbReference type="InterPro" id="IPR002023">
    <property type="entry name" value="NuoE-like"/>
</dbReference>
<dbReference type="FunFam" id="3.40.30.10:FF:000022">
    <property type="entry name" value="NADH dehydrogenase flavoprotein 2, mitochondrial"/>
    <property type="match status" value="1"/>
</dbReference>
<name>A0A933W0W2_RHOPL</name>
<dbReference type="FunFam" id="1.10.10.1590:FF:000001">
    <property type="entry name" value="NADH-quinone oxidoreductase subunit E"/>
    <property type="match status" value="1"/>
</dbReference>
<dbReference type="GO" id="GO:0031967">
    <property type="term" value="C:organelle envelope"/>
    <property type="evidence" value="ECO:0007669"/>
    <property type="project" value="UniProtKB-ARBA"/>
</dbReference>
<dbReference type="NCBIfam" id="TIGR01958">
    <property type="entry name" value="nuoE_fam"/>
    <property type="match status" value="1"/>
</dbReference>
<organism evidence="11 12">
    <name type="scientific">Rhodopseudomonas palustris</name>
    <dbReference type="NCBI Taxonomy" id="1076"/>
    <lineage>
        <taxon>Bacteria</taxon>
        <taxon>Pseudomonadati</taxon>
        <taxon>Pseudomonadota</taxon>
        <taxon>Alphaproteobacteria</taxon>
        <taxon>Hyphomicrobiales</taxon>
        <taxon>Nitrobacteraceae</taxon>
        <taxon>Rhodopseudomonas</taxon>
    </lineage>
</organism>
<gene>
    <name evidence="11" type="primary">nuoE</name>
    <name evidence="11" type="ORF">HZA66_10485</name>
</gene>
<dbReference type="Pfam" id="PF01257">
    <property type="entry name" value="2Fe-2S_thioredx"/>
    <property type="match status" value="1"/>
</dbReference>
<evidence type="ECO:0000256" key="7">
    <source>
        <dbReference type="ARBA" id="ARBA00023027"/>
    </source>
</evidence>
<evidence type="ECO:0000256" key="9">
    <source>
        <dbReference type="ARBA" id="ARBA00047712"/>
    </source>
</evidence>
<dbReference type="GO" id="GO:0022804">
    <property type="term" value="F:active transmembrane transporter activity"/>
    <property type="evidence" value="ECO:0007669"/>
    <property type="project" value="UniProtKB-ARBA"/>
</dbReference>
<keyword evidence="7" id="KW-0520">NAD</keyword>
<dbReference type="GO" id="GO:0003954">
    <property type="term" value="F:NADH dehydrogenase activity"/>
    <property type="evidence" value="ECO:0007669"/>
    <property type="project" value="TreeGrafter"/>
</dbReference>
<evidence type="ECO:0000256" key="10">
    <source>
        <dbReference type="SAM" id="MobiDB-lite"/>
    </source>
</evidence>
<dbReference type="GO" id="GO:0046872">
    <property type="term" value="F:metal ion binding"/>
    <property type="evidence" value="ECO:0007669"/>
    <property type="project" value="UniProtKB-KW"/>
</dbReference>
<dbReference type="Gene3D" id="3.40.30.10">
    <property type="entry name" value="Glutaredoxin"/>
    <property type="match status" value="1"/>
</dbReference>
<keyword evidence="11" id="KW-0560">Oxidoreductase</keyword>
<evidence type="ECO:0000256" key="5">
    <source>
        <dbReference type="ARBA" id="ARBA00023004"/>
    </source>
</evidence>
<evidence type="ECO:0000256" key="6">
    <source>
        <dbReference type="ARBA" id="ARBA00023014"/>
    </source>
</evidence>
<dbReference type="InterPro" id="IPR041921">
    <property type="entry name" value="NuoE_N"/>
</dbReference>
<dbReference type="GO" id="GO:0022890">
    <property type="term" value="F:inorganic cation transmembrane transporter activity"/>
    <property type="evidence" value="ECO:0007669"/>
    <property type="project" value="UniProtKB-ARBA"/>
</dbReference>
<dbReference type="GO" id="GO:0098662">
    <property type="term" value="P:inorganic cation transmembrane transport"/>
    <property type="evidence" value="ECO:0007669"/>
    <property type="project" value="UniProtKB-ARBA"/>
</dbReference>
<comment type="caution">
    <text evidence="11">The sequence shown here is derived from an EMBL/GenBank/DDBJ whole genome shotgun (WGS) entry which is preliminary data.</text>
</comment>
<dbReference type="CDD" id="cd03064">
    <property type="entry name" value="TRX_Fd_NuoE"/>
    <property type="match status" value="1"/>
</dbReference>
<comment type="similarity">
    <text evidence="1">Belongs to the complex I 24 kDa subunit family.</text>
</comment>
<keyword evidence="4" id="KW-1278">Translocase</keyword>
<reference evidence="11" key="1">
    <citation type="submission" date="2020-07" db="EMBL/GenBank/DDBJ databases">
        <title>Huge and variable diversity of episymbiotic CPR bacteria and DPANN archaea in groundwater ecosystems.</title>
        <authorList>
            <person name="He C.Y."/>
            <person name="Keren R."/>
            <person name="Whittaker M."/>
            <person name="Farag I.F."/>
            <person name="Doudna J."/>
            <person name="Cate J.H.D."/>
            <person name="Banfield J.F."/>
        </authorList>
    </citation>
    <scope>NUCLEOTIDE SEQUENCE</scope>
    <source>
        <strain evidence="11">NC_groundwater_1818_Pr3_B-0.1um_66_35</strain>
    </source>
</reference>
<dbReference type="InterPro" id="IPR036249">
    <property type="entry name" value="Thioredoxin-like_sf"/>
</dbReference>
<dbReference type="PANTHER" id="PTHR10371:SF3">
    <property type="entry name" value="NADH DEHYDROGENASE [UBIQUINONE] FLAVOPROTEIN 2, MITOCHONDRIAL"/>
    <property type="match status" value="1"/>
</dbReference>
<dbReference type="GO" id="GO:0031090">
    <property type="term" value="C:organelle membrane"/>
    <property type="evidence" value="ECO:0007669"/>
    <property type="project" value="UniProtKB-ARBA"/>
</dbReference>
<sequence length="250" mass="27266">MSVRRLAPKELQPESFAFTEENLAWAKREITKYPPGRQFSAVIAIMWRAQEQCGGWLPEAAIRAISDMLEMPHIRALEVATFYTMFQLNPVGKKAHVQVCGTTPCRLRGAGELIEVCKSRIHHDPFHLSADGDFSWEEVECAGACVNAPMVQIWKDTYEDLTPESLNKVLDGFAAGNPPKPGPQNGRQYAAPSTGPTTLKHGGINVATDTHDGPALTDQEPKKATEAANVQERPAPKAPAADASEKNPPS</sequence>
<dbReference type="EC" id="1.6.5.11" evidence="11"/>
<dbReference type="PANTHER" id="PTHR10371">
    <property type="entry name" value="NADH DEHYDROGENASE UBIQUINONE FLAVOPROTEIN 2, MITOCHONDRIAL"/>
    <property type="match status" value="1"/>
</dbReference>
<evidence type="ECO:0000256" key="4">
    <source>
        <dbReference type="ARBA" id="ARBA00022967"/>
    </source>
</evidence>
<dbReference type="GO" id="GO:0008324">
    <property type="term" value="F:monoatomic cation transmembrane transporter activity"/>
    <property type="evidence" value="ECO:0007669"/>
    <property type="project" value="UniProtKB-ARBA"/>
</dbReference>
<evidence type="ECO:0000256" key="8">
    <source>
        <dbReference type="ARBA" id="ARBA00034078"/>
    </source>
</evidence>
<protein>
    <submittedName>
        <fullName evidence="11">NADH-quinone oxidoreductase subunit NuoE</fullName>
        <ecNumber evidence="11">1.6.5.11</ecNumber>
    </submittedName>
</protein>
<dbReference type="AlphaFoldDB" id="A0A933W0W2"/>
<dbReference type="Gene3D" id="1.10.10.1590">
    <property type="entry name" value="NADH-quinone oxidoreductase subunit E"/>
    <property type="match status" value="1"/>
</dbReference>
<evidence type="ECO:0000313" key="11">
    <source>
        <dbReference type="EMBL" id="MBI5129861.1"/>
    </source>
</evidence>
<dbReference type="InterPro" id="IPR042128">
    <property type="entry name" value="NuoE_dom"/>
</dbReference>
<dbReference type="NCBIfam" id="NF005724">
    <property type="entry name" value="PRK07539.1-4"/>
    <property type="match status" value="1"/>
</dbReference>
<proteinExistence type="inferred from homology"/>
<keyword evidence="6" id="KW-0411">Iron-sulfur</keyword>
<dbReference type="Proteomes" id="UP000782519">
    <property type="component" value="Unassembled WGS sequence"/>
</dbReference>
<dbReference type="GO" id="GO:0051537">
    <property type="term" value="F:2 iron, 2 sulfur cluster binding"/>
    <property type="evidence" value="ECO:0007669"/>
    <property type="project" value="UniProtKB-KW"/>
</dbReference>
<comment type="cofactor">
    <cofactor evidence="8">
        <name>[2Fe-2S] cluster</name>
        <dbReference type="ChEBI" id="CHEBI:190135"/>
    </cofactor>
</comment>
<evidence type="ECO:0000256" key="3">
    <source>
        <dbReference type="ARBA" id="ARBA00022723"/>
    </source>
</evidence>
<feature type="region of interest" description="Disordered" evidence="10">
    <location>
        <begin position="171"/>
        <end position="250"/>
    </location>
</feature>
<dbReference type="GO" id="GO:1902494">
    <property type="term" value="C:catalytic complex"/>
    <property type="evidence" value="ECO:0007669"/>
    <property type="project" value="UniProtKB-ARBA"/>
</dbReference>
<evidence type="ECO:0000256" key="1">
    <source>
        <dbReference type="ARBA" id="ARBA00010643"/>
    </source>
</evidence>
<keyword evidence="5" id="KW-0408">Iron</keyword>
<dbReference type="EMBL" id="JACRJB010000025">
    <property type="protein sequence ID" value="MBI5129861.1"/>
    <property type="molecule type" value="Genomic_DNA"/>
</dbReference>
<accession>A0A933W0W2</accession>
<dbReference type="GO" id="GO:0098796">
    <property type="term" value="C:membrane protein complex"/>
    <property type="evidence" value="ECO:0007669"/>
    <property type="project" value="UniProtKB-ARBA"/>
</dbReference>
<keyword evidence="2" id="KW-0001">2Fe-2S</keyword>
<dbReference type="SUPFAM" id="SSF52833">
    <property type="entry name" value="Thioredoxin-like"/>
    <property type="match status" value="1"/>
</dbReference>
<keyword evidence="3" id="KW-0479">Metal-binding</keyword>
<evidence type="ECO:0000313" key="12">
    <source>
        <dbReference type="Proteomes" id="UP000782519"/>
    </source>
</evidence>